<keyword evidence="5 6" id="KW-0472">Membrane</keyword>
<dbReference type="InterPro" id="IPR040399">
    <property type="entry name" value="TMEM35A/B"/>
</dbReference>
<protein>
    <recommendedName>
        <fullName evidence="9">DoxX family protein</fullName>
    </recommendedName>
</protein>
<gene>
    <name evidence="7" type="ORF">BWQ96_08753</name>
</gene>
<evidence type="ECO:0000256" key="2">
    <source>
        <dbReference type="ARBA" id="ARBA00006679"/>
    </source>
</evidence>
<keyword evidence="8" id="KW-1185">Reference proteome</keyword>
<sequence length="135" mass="14845">MITKVLGYLMTFAFVAAGMSKLYERHPMYAEMHAKSDAWLAALGLQPFMNGEQLCIVIGVTEVVAGLLVPFFRAANAVLIAVMLAAIYTHFRMDGGRITKEAAPAAFLLALLMLLAVLRRSEKVAQQRLAEDKDE</sequence>
<dbReference type="PANTHER" id="PTHR13163">
    <property type="entry name" value="SPINAL CORD EXPRESSION PROTEIN 4"/>
    <property type="match status" value="1"/>
</dbReference>
<comment type="similarity">
    <text evidence="2">Belongs to the DoxX family.</text>
</comment>
<evidence type="ECO:0008006" key="9">
    <source>
        <dbReference type="Google" id="ProtNLM"/>
    </source>
</evidence>
<evidence type="ECO:0000256" key="6">
    <source>
        <dbReference type="SAM" id="Phobius"/>
    </source>
</evidence>
<dbReference type="EMBL" id="NBIV01000210">
    <property type="protein sequence ID" value="PXF41550.1"/>
    <property type="molecule type" value="Genomic_DNA"/>
</dbReference>
<accession>A0A2V3IK96</accession>
<organism evidence="7 8">
    <name type="scientific">Gracilariopsis chorda</name>
    <dbReference type="NCBI Taxonomy" id="448386"/>
    <lineage>
        <taxon>Eukaryota</taxon>
        <taxon>Rhodophyta</taxon>
        <taxon>Florideophyceae</taxon>
        <taxon>Rhodymeniophycidae</taxon>
        <taxon>Gracilariales</taxon>
        <taxon>Gracilariaceae</taxon>
        <taxon>Gracilariopsis</taxon>
    </lineage>
</organism>
<comment type="caution">
    <text evidence="7">The sequence shown here is derived from an EMBL/GenBank/DDBJ whole genome shotgun (WGS) entry which is preliminary data.</text>
</comment>
<proteinExistence type="inferred from homology"/>
<evidence type="ECO:0000256" key="1">
    <source>
        <dbReference type="ARBA" id="ARBA00004141"/>
    </source>
</evidence>
<feature type="transmembrane region" description="Helical" evidence="6">
    <location>
        <begin position="71"/>
        <end position="90"/>
    </location>
</feature>
<dbReference type="GO" id="GO:0016020">
    <property type="term" value="C:membrane"/>
    <property type="evidence" value="ECO:0007669"/>
    <property type="project" value="UniProtKB-SubCell"/>
</dbReference>
<feature type="transmembrane region" description="Helical" evidence="6">
    <location>
        <begin position="102"/>
        <end position="118"/>
    </location>
</feature>
<feature type="transmembrane region" description="Helical" evidence="6">
    <location>
        <begin position="6"/>
        <end position="23"/>
    </location>
</feature>
<evidence type="ECO:0000256" key="3">
    <source>
        <dbReference type="ARBA" id="ARBA00022692"/>
    </source>
</evidence>
<comment type="subcellular location">
    <subcellularLocation>
        <location evidence="1">Membrane</location>
        <topology evidence="1">Multi-pass membrane protein</topology>
    </subcellularLocation>
</comment>
<name>A0A2V3IK96_9FLOR</name>
<dbReference type="Proteomes" id="UP000247409">
    <property type="component" value="Unassembled WGS sequence"/>
</dbReference>
<evidence type="ECO:0000313" key="7">
    <source>
        <dbReference type="EMBL" id="PXF41550.1"/>
    </source>
</evidence>
<keyword evidence="3 6" id="KW-0812">Transmembrane</keyword>
<dbReference type="AlphaFoldDB" id="A0A2V3IK96"/>
<keyword evidence="4 6" id="KW-1133">Transmembrane helix</keyword>
<dbReference type="PANTHER" id="PTHR13163:SF2">
    <property type="entry name" value="TRANSMEMBRANE PROTEIN 35B"/>
    <property type="match status" value="1"/>
</dbReference>
<evidence type="ECO:0000313" key="8">
    <source>
        <dbReference type="Proteomes" id="UP000247409"/>
    </source>
</evidence>
<evidence type="ECO:0000256" key="5">
    <source>
        <dbReference type="ARBA" id="ARBA00023136"/>
    </source>
</evidence>
<reference evidence="7 8" key="1">
    <citation type="journal article" date="2018" name="Mol. Biol. Evol.">
        <title>Analysis of the draft genome of the red seaweed Gracilariopsis chorda provides insights into genome size evolution in Rhodophyta.</title>
        <authorList>
            <person name="Lee J."/>
            <person name="Yang E.C."/>
            <person name="Graf L."/>
            <person name="Yang J.H."/>
            <person name="Qiu H."/>
            <person name="Zel Zion U."/>
            <person name="Chan C.X."/>
            <person name="Stephens T.G."/>
            <person name="Weber A.P.M."/>
            <person name="Boo G.H."/>
            <person name="Boo S.M."/>
            <person name="Kim K.M."/>
            <person name="Shin Y."/>
            <person name="Jung M."/>
            <person name="Lee S.J."/>
            <person name="Yim H.S."/>
            <person name="Lee J.H."/>
            <person name="Bhattacharya D."/>
            <person name="Yoon H.S."/>
        </authorList>
    </citation>
    <scope>NUCLEOTIDE SEQUENCE [LARGE SCALE GENOMIC DNA]</scope>
    <source>
        <strain evidence="7 8">SKKU-2015</strain>
        <tissue evidence="7">Whole body</tissue>
    </source>
</reference>
<evidence type="ECO:0000256" key="4">
    <source>
        <dbReference type="ARBA" id="ARBA00022989"/>
    </source>
</evidence>